<evidence type="ECO:0000256" key="15">
    <source>
        <dbReference type="ARBA" id="ARBA00042864"/>
    </source>
</evidence>
<dbReference type="EMBL" id="OU343031">
    <property type="protein sequence ID" value="CAG7600902.1"/>
    <property type="molecule type" value="Genomic_DNA"/>
</dbReference>
<dbReference type="GO" id="GO:0006189">
    <property type="term" value="P:'de novo' IMP biosynthetic process"/>
    <property type="evidence" value="ECO:0007669"/>
    <property type="project" value="UniProtKB-UniRule"/>
</dbReference>
<proteinExistence type="inferred from homology"/>
<dbReference type="FunFam" id="3.40.50.20:FF:000006">
    <property type="entry name" value="Phosphoribosylamine--glycine ligase, chloroplastic"/>
    <property type="match status" value="1"/>
</dbReference>
<evidence type="ECO:0000256" key="16">
    <source>
        <dbReference type="ARBA" id="ARBA00079592"/>
    </source>
</evidence>
<dbReference type="SMART" id="SM01210">
    <property type="entry name" value="GARS_C"/>
    <property type="match status" value="1"/>
</dbReference>
<keyword evidence="7" id="KW-0479">Metal-binding</keyword>
<dbReference type="KEGG" id="vtr:MYVALT_F_01650"/>
<dbReference type="HAMAP" id="MF_00138">
    <property type="entry name" value="GARS"/>
    <property type="match status" value="1"/>
</dbReference>
<dbReference type="InterPro" id="IPR020561">
    <property type="entry name" value="PRibGlycinamid_synth_ATP-grasp"/>
</dbReference>
<dbReference type="Proteomes" id="UP000693996">
    <property type="component" value="Chromosome"/>
</dbReference>
<organism evidence="20 21">
    <name type="scientific">Candidatus Vallotiella hemipterorum</name>
    <dbReference type="NCBI Taxonomy" id="1177213"/>
    <lineage>
        <taxon>Bacteria</taxon>
        <taxon>Pseudomonadati</taxon>
        <taxon>Pseudomonadota</taxon>
        <taxon>Betaproteobacteria</taxon>
        <taxon>Burkholderiales</taxon>
        <taxon>Burkholderiaceae</taxon>
        <taxon>Candidatus Vallotiella</taxon>
    </lineage>
</organism>
<dbReference type="NCBIfam" id="TIGR00877">
    <property type="entry name" value="purD"/>
    <property type="match status" value="1"/>
</dbReference>
<comment type="pathway">
    <text evidence="3 17">Purine metabolism; IMP biosynthesis via de novo pathway; N(1)-(5-phospho-D-ribosyl)glycinamide from 5-phospho-alpha-D-ribose 1-diphosphate: step 2/2.</text>
</comment>
<gene>
    <name evidence="17 20" type="primary">purD</name>
    <name evidence="20" type="ORF">MYVALT_F_01650</name>
</gene>
<dbReference type="GO" id="GO:0005524">
    <property type="term" value="F:ATP binding"/>
    <property type="evidence" value="ECO:0007669"/>
    <property type="project" value="UniProtKB-UniRule"/>
</dbReference>
<dbReference type="InterPro" id="IPR020560">
    <property type="entry name" value="PRibGlycinamide_synth_C-dom"/>
</dbReference>
<evidence type="ECO:0000256" key="2">
    <source>
        <dbReference type="ARBA" id="ARBA00001946"/>
    </source>
</evidence>
<protein>
    <recommendedName>
        <fullName evidence="5 17">Phosphoribosylamine--glycine ligase</fullName>
        <ecNumber evidence="4 17">6.3.4.13</ecNumber>
    </recommendedName>
    <alternativeName>
        <fullName evidence="16 17">GARS</fullName>
    </alternativeName>
    <alternativeName>
        <fullName evidence="14 17">Glycinamide ribonucleotide synthetase</fullName>
    </alternativeName>
    <alternativeName>
        <fullName evidence="15 17">Phosphoribosylglycinamide synthetase</fullName>
    </alternativeName>
</protein>
<dbReference type="SUPFAM" id="SSF56059">
    <property type="entry name" value="Glutathione synthetase ATP-binding domain-like"/>
    <property type="match status" value="1"/>
</dbReference>
<keyword evidence="6 17" id="KW-0436">Ligase</keyword>
<keyword evidence="12" id="KW-0464">Manganese</keyword>
<evidence type="ECO:0000256" key="8">
    <source>
        <dbReference type="ARBA" id="ARBA00022741"/>
    </source>
</evidence>
<dbReference type="InterPro" id="IPR011054">
    <property type="entry name" value="Rudment_hybrid_motif"/>
</dbReference>
<dbReference type="PANTHER" id="PTHR43472">
    <property type="entry name" value="PHOSPHORIBOSYLAMINE--GLYCINE LIGASE"/>
    <property type="match status" value="1"/>
</dbReference>
<keyword evidence="10 18" id="KW-0067">ATP-binding</keyword>
<comment type="cofactor">
    <cofactor evidence="1">
        <name>Mn(2+)</name>
        <dbReference type="ChEBI" id="CHEBI:29035"/>
    </cofactor>
</comment>
<keyword evidence="8 18" id="KW-0547">Nucleotide-binding</keyword>
<dbReference type="InterPro" id="IPR020562">
    <property type="entry name" value="PRibGlycinamide_synth_N"/>
</dbReference>
<dbReference type="AlphaFoldDB" id="A0A916JT21"/>
<feature type="domain" description="ATP-grasp" evidence="19">
    <location>
        <begin position="121"/>
        <end position="328"/>
    </location>
</feature>
<dbReference type="FunFam" id="3.30.1490.20:FF:000006">
    <property type="entry name" value="phosphoribosylamine--glycine ligase, chloroplastic-like"/>
    <property type="match status" value="1"/>
</dbReference>
<dbReference type="GO" id="GO:0046872">
    <property type="term" value="F:metal ion binding"/>
    <property type="evidence" value="ECO:0007669"/>
    <property type="project" value="UniProtKB-KW"/>
</dbReference>
<evidence type="ECO:0000256" key="17">
    <source>
        <dbReference type="HAMAP-Rule" id="MF_00138"/>
    </source>
</evidence>
<dbReference type="SUPFAM" id="SSF52440">
    <property type="entry name" value="PreATP-grasp domain"/>
    <property type="match status" value="1"/>
</dbReference>
<dbReference type="InterPro" id="IPR013815">
    <property type="entry name" value="ATP_grasp_subdomain_1"/>
</dbReference>
<name>A0A916JT21_9BURK</name>
<evidence type="ECO:0000256" key="6">
    <source>
        <dbReference type="ARBA" id="ARBA00022598"/>
    </source>
</evidence>
<dbReference type="InterPro" id="IPR037123">
    <property type="entry name" value="PRibGlycinamide_synth_C_sf"/>
</dbReference>
<dbReference type="InterPro" id="IPR011761">
    <property type="entry name" value="ATP-grasp"/>
</dbReference>
<evidence type="ECO:0000256" key="4">
    <source>
        <dbReference type="ARBA" id="ARBA00013255"/>
    </source>
</evidence>
<evidence type="ECO:0000256" key="9">
    <source>
        <dbReference type="ARBA" id="ARBA00022755"/>
    </source>
</evidence>
<dbReference type="Pfam" id="PF02844">
    <property type="entry name" value="GARS_N"/>
    <property type="match status" value="1"/>
</dbReference>
<dbReference type="SUPFAM" id="SSF51246">
    <property type="entry name" value="Rudiment single hybrid motif"/>
    <property type="match status" value="1"/>
</dbReference>
<dbReference type="InterPro" id="IPR000115">
    <property type="entry name" value="PRibGlycinamide_synth"/>
</dbReference>
<evidence type="ECO:0000256" key="5">
    <source>
        <dbReference type="ARBA" id="ARBA00020605"/>
    </source>
</evidence>
<dbReference type="PROSITE" id="PS50975">
    <property type="entry name" value="ATP_GRASP"/>
    <property type="match status" value="1"/>
</dbReference>
<evidence type="ECO:0000256" key="3">
    <source>
        <dbReference type="ARBA" id="ARBA00005174"/>
    </source>
</evidence>
<evidence type="ECO:0000313" key="21">
    <source>
        <dbReference type="Proteomes" id="UP000693996"/>
    </source>
</evidence>
<dbReference type="Gene3D" id="3.40.50.20">
    <property type="match status" value="1"/>
</dbReference>
<evidence type="ECO:0000256" key="7">
    <source>
        <dbReference type="ARBA" id="ARBA00022723"/>
    </source>
</evidence>
<dbReference type="PANTHER" id="PTHR43472:SF1">
    <property type="entry name" value="PHOSPHORIBOSYLAMINE--GLYCINE LIGASE, CHLOROPLASTIC"/>
    <property type="match status" value="1"/>
</dbReference>
<evidence type="ECO:0000256" key="10">
    <source>
        <dbReference type="ARBA" id="ARBA00022840"/>
    </source>
</evidence>
<evidence type="ECO:0000256" key="14">
    <source>
        <dbReference type="ARBA" id="ARBA00042242"/>
    </source>
</evidence>
<keyword evidence="21" id="KW-1185">Reference proteome</keyword>
<evidence type="ECO:0000313" key="20">
    <source>
        <dbReference type="EMBL" id="CAG7600902.1"/>
    </source>
</evidence>
<dbReference type="Gene3D" id="3.30.470.20">
    <property type="entry name" value="ATP-grasp fold, B domain"/>
    <property type="match status" value="1"/>
</dbReference>
<accession>A0A916JT21</accession>
<evidence type="ECO:0000256" key="13">
    <source>
        <dbReference type="ARBA" id="ARBA00038345"/>
    </source>
</evidence>
<dbReference type="EC" id="6.3.4.13" evidence="4 17"/>
<dbReference type="Pfam" id="PF02843">
    <property type="entry name" value="GARS_C"/>
    <property type="match status" value="1"/>
</dbReference>
<evidence type="ECO:0000256" key="11">
    <source>
        <dbReference type="ARBA" id="ARBA00022842"/>
    </source>
</evidence>
<dbReference type="GO" id="GO:0004637">
    <property type="term" value="F:phosphoribosylamine-glycine ligase activity"/>
    <property type="evidence" value="ECO:0007669"/>
    <property type="project" value="UniProtKB-UniRule"/>
</dbReference>
<evidence type="ECO:0000256" key="1">
    <source>
        <dbReference type="ARBA" id="ARBA00001936"/>
    </source>
</evidence>
<dbReference type="Gene3D" id="3.90.600.10">
    <property type="entry name" value="Phosphoribosylglycinamide synthetase, C-terminal domain"/>
    <property type="match status" value="1"/>
</dbReference>
<comment type="catalytic activity">
    <reaction evidence="17">
        <text>5-phospho-beta-D-ribosylamine + glycine + ATP = N(1)-(5-phospho-beta-D-ribosyl)glycinamide + ADP + phosphate + H(+)</text>
        <dbReference type="Rhea" id="RHEA:17453"/>
        <dbReference type="ChEBI" id="CHEBI:15378"/>
        <dbReference type="ChEBI" id="CHEBI:30616"/>
        <dbReference type="ChEBI" id="CHEBI:43474"/>
        <dbReference type="ChEBI" id="CHEBI:57305"/>
        <dbReference type="ChEBI" id="CHEBI:58681"/>
        <dbReference type="ChEBI" id="CHEBI:143788"/>
        <dbReference type="ChEBI" id="CHEBI:456216"/>
        <dbReference type="EC" id="6.3.4.13"/>
    </reaction>
</comment>
<dbReference type="GO" id="GO:0009113">
    <property type="term" value="P:purine nucleobase biosynthetic process"/>
    <property type="evidence" value="ECO:0007669"/>
    <property type="project" value="InterPro"/>
</dbReference>
<sequence>MSQKILHSLEEGISMKILVVGSGGREHALGWKLAQSPRVTAVYMAPGNGGTALQERLYNINITNLDELADFAEQRQIAFTLVGPEAPLAAGIVNLFRSRSLKIFGPTREAAQLESSKDFAKTLMKCYGIPTAEYATFSDADLAHAYVQEKGAPLVIKADGLAAGKGVVVAQTLNEAHCAIRMMLTDNKLGSAGARVVIEEYLQGEEASFIVMVDGKHVLALASSQDHKRLLDGDQGPNTGGMGAYSQAPIITPKLHLRVMREIILPTVRAMEQEGLCYTGFLYAGLMIDAQGNPKTLEFNCRMGDPETQSIMTRLKGDFTCILEHALAGTLDAIEPEWDQRTAVGVVLAAHQYPYAPRKGDSIYYIPEQTENLVIFHAGTNLVDDKLVTSSGRVLCVVGLADSVCEARLIAYKAIHRIQFDGMQYRRDIGYRALNSKH</sequence>
<evidence type="ECO:0000256" key="18">
    <source>
        <dbReference type="PROSITE-ProRule" id="PRU00409"/>
    </source>
</evidence>
<dbReference type="FunFam" id="3.30.470.20:FF:000031">
    <property type="entry name" value="Phosphoribosylamine--glycine ligase"/>
    <property type="match status" value="1"/>
</dbReference>
<dbReference type="FunFam" id="3.90.600.10:FF:000001">
    <property type="entry name" value="Trifunctional purine biosynthetic protein adenosine-3"/>
    <property type="match status" value="1"/>
</dbReference>
<reference evidence="20" key="1">
    <citation type="submission" date="2021-06" db="EMBL/GenBank/DDBJ databases">
        <authorList>
            <person name="Szabo G."/>
        </authorList>
    </citation>
    <scope>NUCLEOTIDE SEQUENCE</scope>
    <source>
        <strain evidence="20">MYVALT</strain>
    </source>
</reference>
<dbReference type="InterPro" id="IPR016185">
    <property type="entry name" value="PreATP-grasp_dom_sf"/>
</dbReference>
<evidence type="ECO:0000259" key="19">
    <source>
        <dbReference type="PROSITE" id="PS50975"/>
    </source>
</evidence>
<dbReference type="SMART" id="SM01209">
    <property type="entry name" value="GARS_A"/>
    <property type="match status" value="1"/>
</dbReference>
<dbReference type="Gene3D" id="3.30.1490.20">
    <property type="entry name" value="ATP-grasp fold, A domain"/>
    <property type="match status" value="1"/>
</dbReference>
<keyword evidence="11" id="KW-0460">Magnesium</keyword>
<comment type="cofactor">
    <cofactor evidence="2">
        <name>Mg(2+)</name>
        <dbReference type="ChEBI" id="CHEBI:18420"/>
    </cofactor>
</comment>
<comment type="similarity">
    <text evidence="13 17">Belongs to the GARS family.</text>
</comment>
<evidence type="ECO:0000256" key="12">
    <source>
        <dbReference type="ARBA" id="ARBA00023211"/>
    </source>
</evidence>
<keyword evidence="9 17" id="KW-0658">Purine biosynthesis</keyword>
<dbReference type="Pfam" id="PF01071">
    <property type="entry name" value="GARS_A"/>
    <property type="match status" value="1"/>
</dbReference>